<evidence type="ECO:0000256" key="1">
    <source>
        <dbReference type="SAM" id="SignalP"/>
    </source>
</evidence>
<organism evidence="2 3">
    <name type="scientific">Candidatus Barnesiella excrementipullorum</name>
    <dbReference type="NCBI Taxonomy" id="2838479"/>
    <lineage>
        <taxon>Bacteria</taxon>
        <taxon>Pseudomonadati</taxon>
        <taxon>Bacteroidota</taxon>
        <taxon>Bacteroidia</taxon>
        <taxon>Bacteroidales</taxon>
        <taxon>Barnesiellaceae</taxon>
        <taxon>Barnesiella</taxon>
    </lineage>
</organism>
<name>A0A9D1VRA8_9BACT</name>
<feature type="signal peptide" evidence="1">
    <location>
        <begin position="1"/>
        <end position="22"/>
    </location>
</feature>
<reference evidence="2" key="1">
    <citation type="journal article" date="2021" name="PeerJ">
        <title>Extensive microbial diversity within the chicken gut microbiome revealed by metagenomics and culture.</title>
        <authorList>
            <person name="Gilroy R."/>
            <person name="Ravi A."/>
            <person name="Getino M."/>
            <person name="Pursley I."/>
            <person name="Horton D.L."/>
            <person name="Alikhan N.F."/>
            <person name="Baker D."/>
            <person name="Gharbi K."/>
            <person name="Hall N."/>
            <person name="Watson M."/>
            <person name="Adriaenssens E.M."/>
            <person name="Foster-Nyarko E."/>
            <person name="Jarju S."/>
            <person name="Secka A."/>
            <person name="Antonio M."/>
            <person name="Oren A."/>
            <person name="Chaudhuri R.R."/>
            <person name="La Ragione R."/>
            <person name="Hildebrand F."/>
            <person name="Pallen M.J."/>
        </authorList>
    </citation>
    <scope>NUCLEOTIDE SEQUENCE</scope>
    <source>
        <strain evidence="2">ChiHjej12B11-16260</strain>
    </source>
</reference>
<evidence type="ECO:0000313" key="2">
    <source>
        <dbReference type="EMBL" id="HIX45147.1"/>
    </source>
</evidence>
<comment type="caution">
    <text evidence="2">The sequence shown here is derived from an EMBL/GenBank/DDBJ whole genome shotgun (WGS) entry which is preliminary data.</text>
</comment>
<feature type="non-terminal residue" evidence="2">
    <location>
        <position position="66"/>
    </location>
</feature>
<dbReference type="Proteomes" id="UP000824246">
    <property type="component" value="Unassembled WGS sequence"/>
</dbReference>
<feature type="chain" id="PRO_5039710209" evidence="1">
    <location>
        <begin position="23"/>
        <end position="66"/>
    </location>
</feature>
<evidence type="ECO:0000313" key="3">
    <source>
        <dbReference type="Proteomes" id="UP000824246"/>
    </source>
</evidence>
<keyword evidence="1" id="KW-0732">Signal</keyword>
<accession>A0A9D1VRA8</accession>
<proteinExistence type="predicted"/>
<gene>
    <name evidence="2" type="ORF">H9982_02890</name>
</gene>
<protein>
    <submittedName>
        <fullName evidence="2">Uncharacterized protein</fullName>
    </submittedName>
</protein>
<dbReference type="EMBL" id="DXFB01000079">
    <property type="protein sequence ID" value="HIX45147.1"/>
    <property type="molecule type" value="Genomic_DNA"/>
</dbReference>
<sequence>MKTRNLLFCLLSCLIGTGAAFAQEETTVFSETFDTSESFSKFTVIDVAQDSETWLYYTIKNCARAS</sequence>
<dbReference type="AlphaFoldDB" id="A0A9D1VRA8"/>
<reference evidence="2" key="2">
    <citation type="submission" date="2021-04" db="EMBL/GenBank/DDBJ databases">
        <authorList>
            <person name="Gilroy R."/>
        </authorList>
    </citation>
    <scope>NUCLEOTIDE SEQUENCE</scope>
    <source>
        <strain evidence="2">ChiHjej12B11-16260</strain>
    </source>
</reference>